<dbReference type="PANTHER" id="PTHR43844">
    <property type="entry name" value="METHIONINE SYNTHASE"/>
    <property type="match status" value="1"/>
</dbReference>
<dbReference type="Gene3D" id="3.20.20.210">
    <property type="match status" value="1"/>
</dbReference>
<dbReference type="STRING" id="490622.A0A395NAE4"/>
<dbReference type="SUPFAM" id="SSF51726">
    <property type="entry name" value="UROD/MetE-like"/>
    <property type="match status" value="1"/>
</dbReference>
<reference evidence="1 2" key="1">
    <citation type="journal article" date="2018" name="PLoS Pathog.">
        <title>Evolution of structural diversity of trichothecenes, a family of toxins produced by plant pathogenic and entomopathogenic fungi.</title>
        <authorList>
            <person name="Proctor R.H."/>
            <person name="McCormick S.P."/>
            <person name="Kim H.S."/>
            <person name="Cardoza R.E."/>
            <person name="Stanley A.M."/>
            <person name="Lindo L."/>
            <person name="Kelly A."/>
            <person name="Brown D.W."/>
            <person name="Lee T."/>
            <person name="Vaughan M.M."/>
            <person name="Alexander N.J."/>
            <person name="Busman M."/>
            <person name="Gutierrez S."/>
        </authorList>
    </citation>
    <scope>NUCLEOTIDE SEQUENCE [LARGE SCALE GENOMIC DNA]</scope>
    <source>
        <strain evidence="1 2">IBT 40837</strain>
    </source>
</reference>
<proteinExistence type="predicted"/>
<dbReference type="OrthoDB" id="1053771at2759"/>
<dbReference type="EMBL" id="PXOA01000706">
    <property type="protein sequence ID" value="RFU73080.1"/>
    <property type="molecule type" value="Genomic_DNA"/>
</dbReference>
<organism evidence="1 2">
    <name type="scientific">Trichoderma arundinaceum</name>
    <dbReference type="NCBI Taxonomy" id="490622"/>
    <lineage>
        <taxon>Eukaryota</taxon>
        <taxon>Fungi</taxon>
        <taxon>Dikarya</taxon>
        <taxon>Ascomycota</taxon>
        <taxon>Pezizomycotina</taxon>
        <taxon>Sordariomycetes</taxon>
        <taxon>Hypocreomycetidae</taxon>
        <taxon>Hypocreales</taxon>
        <taxon>Hypocreaceae</taxon>
        <taxon>Trichoderma</taxon>
    </lineage>
</organism>
<gene>
    <name evidence="1" type="ORF">TARUN_9179</name>
</gene>
<dbReference type="PANTHER" id="PTHR43844:SF2">
    <property type="entry name" value="SYNTHASE, VITAMIN-B12 INDEPENDENT, PUTATIVE (AFU_ORTHOLOGUE AFUA_3G12060)-RELATED"/>
    <property type="match status" value="1"/>
</dbReference>
<dbReference type="AlphaFoldDB" id="A0A395NAE4"/>
<dbReference type="InterPro" id="IPR038071">
    <property type="entry name" value="UROD/MetE-like_sf"/>
</dbReference>
<evidence type="ECO:0000313" key="2">
    <source>
        <dbReference type="Proteomes" id="UP000266272"/>
    </source>
</evidence>
<dbReference type="Proteomes" id="UP000266272">
    <property type="component" value="Unassembled WGS sequence"/>
</dbReference>
<name>A0A395NAE4_TRIAR</name>
<comment type="caution">
    <text evidence="1">The sequence shown here is derived from an EMBL/GenBank/DDBJ whole genome shotgun (WGS) entry which is preliminary data.</text>
</comment>
<keyword evidence="2" id="KW-1185">Reference proteome</keyword>
<protein>
    <submittedName>
        <fullName evidence="1">Methionine synthase ii cobalamin-independent</fullName>
    </submittedName>
</protein>
<accession>A0A395NAE4</accession>
<evidence type="ECO:0000313" key="1">
    <source>
        <dbReference type="EMBL" id="RFU73080.1"/>
    </source>
</evidence>
<sequence>MPIPTEVVGSLPRPTYLQQAFADYDAGKITHDDLVAAQDKAAKDSVERMQAAGETYVTDGEQRASSFATYPIVETLKGAGLPSNFAADGQFFAIFDDGHHRQLPRLVSGPFKYATYAWQNLKKSKPYASNPMKQAVIAPSMMYLLYPLQGELEGYPRDVFIKDLIDECEKDIRGCFETGAKRVSIDFTEGIPESGRLALKHDPKNPWTNAELLERFILLINQVLDRFTPEERINIGLHTCPGGDCDSVHSAEVDYSKLLPSLFQINAGYFLIELSSERNREAVYKLIGQHIRKDAKGVKQVAFIGVINTLNPKVERPEDIADQLVLASQHIPPDQLGATDDCGFSPFSIDVKPSHGSPDFARDIAFQKISSRVQGAKLASERLGV</sequence>